<evidence type="ECO:0000313" key="1">
    <source>
        <dbReference type="EMBL" id="EPF17132.1"/>
    </source>
</evidence>
<name>S3JAI1_9ENTR</name>
<protein>
    <submittedName>
        <fullName evidence="1">Uncharacterized protein</fullName>
    </submittedName>
</protein>
<dbReference type="Proteomes" id="UP000014585">
    <property type="component" value="Unassembled WGS sequence"/>
</dbReference>
<dbReference type="AlphaFoldDB" id="S3JAI1"/>
<proteinExistence type="predicted"/>
<accession>S3JAI1</accession>
<feature type="non-terminal residue" evidence="1">
    <location>
        <position position="81"/>
    </location>
</feature>
<reference evidence="1 2" key="1">
    <citation type="submission" date="2013-04" db="EMBL/GenBank/DDBJ databases">
        <authorList>
            <person name="Weinstock G."/>
            <person name="Sodergren E."/>
            <person name="Lobos E.A."/>
            <person name="Fulton L."/>
            <person name="Fulton R."/>
            <person name="Courtney L."/>
            <person name="Fronick C."/>
            <person name="O'Laughlin M."/>
            <person name="Godfrey J."/>
            <person name="Wilson R.M."/>
            <person name="Miner T."/>
            <person name="Farmer C."/>
            <person name="Delehaunty K."/>
            <person name="Cordes M."/>
            <person name="Minx P."/>
            <person name="Tomlinson C."/>
            <person name="Chen J."/>
            <person name="Wollam A."/>
            <person name="Pepin K.H."/>
            <person name="Palsikar V.B."/>
            <person name="Zhang X."/>
            <person name="Suruliraj S."/>
            <person name="Perna N.T."/>
            <person name="Plunkett G."/>
            <person name="Warren W."/>
            <person name="Mitreva M."/>
            <person name="Mardis E.R."/>
            <person name="Wilson R.K."/>
        </authorList>
    </citation>
    <scope>NUCLEOTIDE SEQUENCE [LARGE SCALE GENOMIC DNA]</scope>
    <source>
        <strain evidence="1 2">DSM 4568</strain>
    </source>
</reference>
<dbReference type="HOGENOM" id="CLU_2579288_0_0_6"/>
<feature type="non-terminal residue" evidence="1">
    <location>
        <position position="1"/>
    </location>
</feature>
<gene>
    <name evidence="1" type="ORF">HMPREF0201_02043</name>
</gene>
<comment type="caution">
    <text evidence="1">The sequence shown here is derived from an EMBL/GenBank/DDBJ whole genome shotgun (WGS) entry which is preliminary data.</text>
</comment>
<sequence length="81" mass="7662">WQSILGIIFGIIGLGLSLFTAGLSIAAAGGISAALSSASATTLALGGLGVLADVTAIASGATEDVNPEASSVLGWVSMATG</sequence>
<evidence type="ECO:0000313" key="2">
    <source>
        <dbReference type="Proteomes" id="UP000014585"/>
    </source>
</evidence>
<organism evidence="1 2">
    <name type="scientific">Cedecea davisae DSM 4568</name>
    <dbReference type="NCBI Taxonomy" id="566551"/>
    <lineage>
        <taxon>Bacteria</taxon>
        <taxon>Pseudomonadati</taxon>
        <taxon>Pseudomonadota</taxon>
        <taxon>Gammaproteobacteria</taxon>
        <taxon>Enterobacterales</taxon>
        <taxon>Enterobacteriaceae</taxon>
        <taxon>Cedecea</taxon>
    </lineage>
</organism>
<dbReference type="EMBL" id="ATDT01000017">
    <property type="protein sequence ID" value="EPF17132.1"/>
    <property type="molecule type" value="Genomic_DNA"/>
</dbReference>